<protein>
    <recommendedName>
        <fullName evidence="3">L-threonylcarbamoyladenylate synthase</fullName>
        <ecNumber evidence="3">2.7.7.87</ecNumber>
    </recommendedName>
</protein>
<dbReference type="GO" id="GO:0003725">
    <property type="term" value="F:double-stranded RNA binding"/>
    <property type="evidence" value="ECO:0007669"/>
    <property type="project" value="InterPro"/>
</dbReference>
<dbReference type="GO" id="GO:0006450">
    <property type="term" value="P:regulation of translational fidelity"/>
    <property type="evidence" value="ECO:0007669"/>
    <property type="project" value="TreeGrafter"/>
</dbReference>
<dbReference type="PROSITE" id="PS51163">
    <property type="entry name" value="YRDC"/>
    <property type="match status" value="1"/>
</dbReference>
<gene>
    <name evidence="8" type="ORF">METZ01_LOCUS88622</name>
</gene>
<evidence type="ECO:0000313" key="8">
    <source>
        <dbReference type="EMBL" id="SVA35768.1"/>
    </source>
</evidence>
<dbReference type="GO" id="GO:0005737">
    <property type="term" value="C:cytoplasm"/>
    <property type="evidence" value="ECO:0007669"/>
    <property type="project" value="UniProtKB-SubCell"/>
</dbReference>
<dbReference type="PANTHER" id="PTHR17490">
    <property type="entry name" value="SUA5"/>
    <property type="match status" value="1"/>
</dbReference>
<dbReference type="InterPro" id="IPR006070">
    <property type="entry name" value="Sua5-like_dom"/>
</dbReference>
<evidence type="ECO:0000256" key="2">
    <source>
        <dbReference type="ARBA" id="ARBA00007663"/>
    </source>
</evidence>
<dbReference type="InterPro" id="IPR017945">
    <property type="entry name" value="DHBP_synth_RibB-like_a/b_dom"/>
</dbReference>
<comment type="catalytic activity">
    <reaction evidence="6">
        <text>L-threonine + hydrogencarbonate + ATP = L-threonylcarbamoyladenylate + diphosphate + H2O</text>
        <dbReference type="Rhea" id="RHEA:36407"/>
        <dbReference type="ChEBI" id="CHEBI:15377"/>
        <dbReference type="ChEBI" id="CHEBI:17544"/>
        <dbReference type="ChEBI" id="CHEBI:30616"/>
        <dbReference type="ChEBI" id="CHEBI:33019"/>
        <dbReference type="ChEBI" id="CHEBI:57926"/>
        <dbReference type="ChEBI" id="CHEBI:73682"/>
        <dbReference type="EC" id="2.7.7.87"/>
    </reaction>
</comment>
<feature type="domain" description="YrdC-like" evidence="7">
    <location>
        <begin position="1"/>
        <end position="108"/>
    </location>
</feature>
<keyword evidence="4" id="KW-0963">Cytoplasm</keyword>
<dbReference type="Gene3D" id="3.90.870.10">
    <property type="entry name" value="DHBP synthase"/>
    <property type="match status" value="1"/>
</dbReference>
<dbReference type="EC" id="2.7.7.87" evidence="3"/>
<dbReference type="Pfam" id="PF01300">
    <property type="entry name" value="Sua5_yciO_yrdC"/>
    <property type="match status" value="1"/>
</dbReference>
<keyword evidence="5" id="KW-0808">Transferase</keyword>
<dbReference type="EMBL" id="UINC01007942">
    <property type="protein sequence ID" value="SVA35768.1"/>
    <property type="molecule type" value="Genomic_DNA"/>
</dbReference>
<sequence>MAVSKKPTTWIVPGKQPIPFWISGKHKCIAVRITSHSIAMKLCHASNSSIISTSANITGKPPIKNIHVLRKQLQNQVDFILPGICGPITGPTEIRVLKSGKILRPANS</sequence>
<evidence type="ECO:0000256" key="1">
    <source>
        <dbReference type="ARBA" id="ARBA00004496"/>
    </source>
</evidence>
<dbReference type="AlphaFoldDB" id="A0A381V7M6"/>
<evidence type="ECO:0000256" key="3">
    <source>
        <dbReference type="ARBA" id="ARBA00012584"/>
    </source>
</evidence>
<dbReference type="GO" id="GO:0000049">
    <property type="term" value="F:tRNA binding"/>
    <property type="evidence" value="ECO:0007669"/>
    <property type="project" value="TreeGrafter"/>
</dbReference>
<evidence type="ECO:0000256" key="4">
    <source>
        <dbReference type="ARBA" id="ARBA00022490"/>
    </source>
</evidence>
<dbReference type="PANTHER" id="PTHR17490:SF18">
    <property type="entry name" value="THREONYLCARBAMOYL-AMP SYNTHASE"/>
    <property type="match status" value="1"/>
</dbReference>
<proteinExistence type="inferred from homology"/>
<accession>A0A381V7M6</accession>
<evidence type="ECO:0000256" key="6">
    <source>
        <dbReference type="ARBA" id="ARBA00048366"/>
    </source>
</evidence>
<evidence type="ECO:0000256" key="5">
    <source>
        <dbReference type="ARBA" id="ARBA00022679"/>
    </source>
</evidence>
<dbReference type="SUPFAM" id="SSF55821">
    <property type="entry name" value="YrdC/RibB"/>
    <property type="match status" value="1"/>
</dbReference>
<evidence type="ECO:0000259" key="7">
    <source>
        <dbReference type="PROSITE" id="PS51163"/>
    </source>
</evidence>
<dbReference type="GO" id="GO:0061710">
    <property type="term" value="F:L-threonylcarbamoyladenylate synthase"/>
    <property type="evidence" value="ECO:0007669"/>
    <property type="project" value="UniProtKB-EC"/>
</dbReference>
<name>A0A381V7M6_9ZZZZ</name>
<comment type="similarity">
    <text evidence="2">Belongs to the SUA5 family.</text>
</comment>
<reference evidence="8" key="1">
    <citation type="submission" date="2018-05" db="EMBL/GenBank/DDBJ databases">
        <authorList>
            <person name="Lanie J.A."/>
            <person name="Ng W.-L."/>
            <person name="Kazmierczak K.M."/>
            <person name="Andrzejewski T.M."/>
            <person name="Davidsen T.M."/>
            <person name="Wayne K.J."/>
            <person name="Tettelin H."/>
            <person name="Glass J.I."/>
            <person name="Rusch D."/>
            <person name="Podicherti R."/>
            <person name="Tsui H.-C.T."/>
            <person name="Winkler M.E."/>
        </authorList>
    </citation>
    <scope>NUCLEOTIDE SEQUENCE</scope>
</reference>
<dbReference type="InterPro" id="IPR050156">
    <property type="entry name" value="TC-AMP_synthase_SUA5"/>
</dbReference>
<comment type="subcellular location">
    <subcellularLocation>
        <location evidence="1">Cytoplasm</location>
    </subcellularLocation>
</comment>
<organism evidence="8">
    <name type="scientific">marine metagenome</name>
    <dbReference type="NCBI Taxonomy" id="408172"/>
    <lineage>
        <taxon>unclassified sequences</taxon>
        <taxon>metagenomes</taxon>
        <taxon>ecological metagenomes</taxon>
    </lineage>
</organism>